<dbReference type="Proteomes" id="UP001501323">
    <property type="component" value="Unassembled WGS sequence"/>
</dbReference>
<accession>A0ABP9DNN8</accession>
<dbReference type="EMBL" id="BAABJY010000001">
    <property type="protein sequence ID" value="GAA4854603.1"/>
    <property type="molecule type" value="Genomic_DNA"/>
</dbReference>
<sequence>MMLPLQDLECPYCGETISLAIDDSAGAQAYVEDCQVCCRPIEVIVAPGADGRLSAIARTGDDA</sequence>
<reference evidence="2" key="1">
    <citation type="journal article" date="2019" name="Int. J. Syst. Evol. Microbiol.">
        <title>The Global Catalogue of Microorganisms (GCM) 10K type strain sequencing project: providing services to taxonomists for standard genome sequencing and annotation.</title>
        <authorList>
            <consortium name="The Broad Institute Genomics Platform"/>
            <consortium name="The Broad Institute Genome Sequencing Center for Infectious Disease"/>
            <person name="Wu L."/>
            <person name="Ma J."/>
        </authorList>
    </citation>
    <scope>NUCLEOTIDE SEQUENCE [LARGE SCALE GENOMIC DNA]</scope>
    <source>
        <strain evidence="2">JCM 18392</strain>
    </source>
</reference>
<protein>
    <submittedName>
        <fullName evidence="1">CPXCG motif-containing cysteine-rich protein</fullName>
    </submittedName>
</protein>
<evidence type="ECO:0000313" key="1">
    <source>
        <dbReference type="EMBL" id="GAA4854603.1"/>
    </source>
</evidence>
<dbReference type="PIRSF" id="PIRSF037225">
    <property type="entry name" value="UCP037225"/>
    <property type="match status" value="1"/>
</dbReference>
<dbReference type="InterPro" id="IPR025990">
    <property type="entry name" value="zinc_ribbon_bacterial"/>
</dbReference>
<name>A0ABP9DNN8_9GAMM</name>
<comment type="caution">
    <text evidence="1">The sequence shown here is derived from an EMBL/GenBank/DDBJ whole genome shotgun (WGS) entry which is preliminary data.</text>
</comment>
<keyword evidence="2" id="KW-1185">Reference proteome</keyword>
<evidence type="ECO:0000313" key="2">
    <source>
        <dbReference type="Proteomes" id="UP001501323"/>
    </source>
</evidence>
<dbReference type="Pfam" id="PF14255">
    <property type="entry name" value="Zn_ribbon_21"/>
    <property type="match status" value="1"/>
</dbReference>
<dbReference type="InterPro" id="IPR017143">
    <property type="entry name" value="UCP037225"/>
</dbReference>
<gene>
    <name evidence="1" type="ORF">GCM10023332_02630</name>
</gene>
<proteinExistence type="predicted"/>
<organism evidence="1 2">
    <name type="scientific">Luteimonas vadosa</name>
    <dbReference type="NCBI Taxonomy" id="1165507"/>
    <lineage>
        <taxon>Bacteria</taxon>
        <taxon>Pseudomonadati</taxon>
        <taxon>Pseudomonadota</taxon>
        <taxon>Gammaproteobacteria</taxon>
        <taxon>Lysobacterales</taxon>
        <taxon>Lysobacteraceae</taxon>
        <taxon>Luteimonas</taxon>
    </lineage>
</organism>